<evidence type="ECO:0008006" key="16">
    <source>
        <dbReference type="Google" id="ProtNLM"/>
    </source>
</evidence>
<feature type="transmembrane region" description="Helical" evidence="13">
    <location>
        <begin position="88"/>
        <end position="108"/>
    </location>
</feature>
<proteinExistence type="inferred from homology"/>
<keyword evidence="9" id="KW-0406">Ion transport</keyword>
<evidence type="ECO:0000256" key="1">
    <source>
        <dbReference type="ARBA" id="ARBA00004141"/>
    </source>
</evidence>
<keyword evidence="5 13" id="KW-0812">Transmembrane</keyword>
<keyword evidence="4" id="KW-0633">Potassium transport</keyword>
<evidence type="ECO:0000256" key="3">
    <source>
        <dbReference type="ARBA" id="ARBA00022448"/>
    </source>
</evidence>
<gene>
    <name evidence="14" type="ORF">DSM107010_69030</name>
</gene>
<evidence type="ECO:0000313" key="14">
    <source>
        <dbReference type="EMBL" id="RUS98687.1"/>
    </source>
</evidence>
<dbReference type="Pfam" id="PF06736">
    <property type="entry name" value="TMEM175"/>
    <property type="match status" value="1"/>
</dbReference>
<comment type="subcellular location">
    <subcellularLocation>
        <location evidence="1">Membrane</location>
        <topology evidence="1">Multi-pass membrane protein</topology>
    </subcellularLocation>
</comment>
<sequence length="213" mass="23921">MLQSENTKQIPLMSLNRFEAFSDGVFAIAVTLLVIEIKAPDLTQATSSEAITKLLQVLPHILSYATSFIVIGVIWINHHALFHFIKRVDRTILVINLLLLMCVAFIPYPTALIGEYGASLPVVVFYGLSLAITGFAYNALWFYVVRRYIKTEKLIHQKVVQKATIWTLSYPISYLVAAGLAFISINLSILLYALIPSFYLLPGIIDKQLMEQV</sequence>
<evidence type="ECO:0000256" key="10">
    <source>
        <dbReference type="ARBA" id="ARBA00023136"/>
    </source>
</evidence>
<protein>
    <recommendedName>
        <fullName evidence="16">DUF1211 domain-containing membrane protein</fullName>
    </recommendedName>
</protein>
<comment type="caution">
    <text evidence="14">The sequence shown here is derived from an EMBL/GenBank/DDBJ whole genome shotgun (WGS) entry which is preliminary data.</text>
</comment>
<dbReference type="PANTHER" id="PTHR31462:SF5">
    <property type="entry name" value="ENDOSOMAL_LYSOSOMAL PROTON CHANNEL TMEM175"/>
    <property type="match status" value="1"/>
</dbReference>
<feature type="transmembrane region" description="Helical" evidence="13">
    <location>
        <begin position="20"/>
        <end position="37"/>
    </location>
</feature>
<evidence type="ECO:0000256" key="5">
    <source>
        <dbReference type="ARBA" id="ARBA00022692"/>
    </source>
</evidence>
<dbReference type="EMBL" id="RSCK01000157">
    <property type="protein sequence ID" value="RUS98687.1"/>
    <property type="molecule type" value="Genomic_DNA"/>
</dbReference>
<keyword evidence="8 13" id="KW-1133">Transmembrane helix</keyword>
<organism evidence="14 15">
    <name type="scientific">Chroococcidiopsis cubana SAG 39.79</name>
    <dbReference type="NCBI Taxonomy" id="388085"/>
    <lineage>
        <taxon>Bacteria</taxon>
        <taxon>Bacillati</taxon>
        <taxon>Cyanobacteriota</taxon>
        <taxon>Cyanophyceae</taxon>
        <taxon>Chroococcidiopsidales</taxon>
        <taxon>Chroococcidiopsidaceae</taxon>
        <taxon>Chroococcidiopsis</taxon>
    </lineage>
</organism>
<reference evidence="14 15" key="1">
    <citation type="journal article" date="2019" name="Genome Biol. Evol.">
        <title>Day and night: Metabolic profiles and evolutionary relationships of six axenic non-marine cyanobacteria.</title>
        <authorList>
            <person name="Will S.E."/>
            <person name="Henke P."/>
            <person name="Boedeker C."/>
            <person name="Huang S."/>
            <person name="Brinkmann H."/>
            <person name="Rohde M."/>
            <person name="Jarek M."/>
            <person name="Friedl T."/>
            <person name="Seufert S."/>
            <person name="Schumacher M."/>
            <person name="Overmann J."/>
            <person name="Neumann-Schaal M."/>
            <person name="Petersen J."/>
        </authorList>
    </citation>
    <scope>NUCLEOTIDE SEQUENCE [LARGE SCALE GENOMIC DNA]</scope>
    <source>
        <strain evidence="14 15">SAG 39.79</strain>
    </source>
</reference>
<keyword evidence="3" id="KW-0813">Transport</keyword>
<dbReference type="RefSeq" id="WP_106166695.1">
    <property type="nucleotide sequence ID" value="NZ_JAVKZF010000010.1"/>
</dbReference>
<keyword evidence="7" id="KW-0630">Potassium</keyword>
<evidence type="ECO:0000256" key="13">
    <source>
        <dbReference type="SAM" id="Phobius"/>
    </source>
</evidence>
<dbReference type="Proteomes" id="UP000282574">
    <property type="component" value="Unassembled WGS sequence"/>
</dbReference>
<dbReference type="GO" id="GO:0016020">
    <property type="term" value="C:membrane"/>
    <property type="evidence" value="ECO:0007669"/>
    <property type="project" value="UniProtKB-SubCell"/>
</dbReference>
<evidence type="ECO:0000256" key="8">
    <source>
        <dbReference type="ARBA" id="ARBA00022989"/>
    </source>
</evidence>
<dbReference type="GO" id="GO:0005267">
    <property type="term" value="F:potassium channel activity"/>
    <property type="evidence" value="ECO:0007669"/>
    <property type="project" value="UniProtKB-KW"/>
</dbReference>
<dbReference type="PANTHER" id="PTHR31462">
    <property type="entry name" value="ENDOSOMAL/LYSOSOMAL POTASSIUM CHANNEL TMEM175"/>
    <property type="match status" value="1"/>
</dbReference>
<evidence type="ECO:0000256" key="7">
    <source>
        <dbReference type="ARBA" id="ARBA00022958"/>
    </source>
</evidence>
<keyword evidence="6" id="KW-0631">Potassium channel</keyword>
<feature type="transmembrane region" description="Helical" evidence="13">
    <location>
        <begin position="165"/>
        <end position="183"/>
    </location>
</feature>
<accession>A0AB37U8B2</accession>
<feature type="transmembrane region" description="Helical" evidence="13">
    <location>
        <begin position="57"/>
        <end position="76"/>
    </location>
</feature>
<dbReference type="GO" id="GO:0015252">
    <property type="term" value="F:proton channel activity"/>
    <property type="evidence" value="ECO:0007669"/>
    <property type="project" value="InterPro"/>
</dbReference>
<evidence type="ECO:0000256" key="6">
    <source>
        <dbReference type="ARBA" id="ARBA00022826"/>
    </source>
</evidence>
<dbReference type="InterPro" id="IPR010617">
    <property type="entry name" value="TMEM175-like"/>
</dbReference>
<dbReference type="AlphaFoldDB" id="A0AB37U8B2"/>
<evidence type="ECO:0000256" key="9">
    <source>
        <dbReference type="ARBA" id="ARBA00023065"/>
    </source>
</evidence>
<comment type="catalytic activity">
    <reaction evidence="12">
        <text>K(+)(in) = K(+)(out)</text>
        <dbReference type="Rhea" id="RHEA:29463"/>
        <dbReference type="ChEBI" id="CHEBI:29103"/>
    </reaction>
</comment>
<evidence type="ECO:0000256" key="2">
    <source>
        <dbReference type="ARBA" id="ARBA00006920"/>
    </source>
</evidence>
<keyword evidence="15" id="KW-1185">Reference proteome</keyword>
<keyword evidence="11" id="KW-0407">Ion channel</keyword>
<evidence type="ECO:0000256" key="12">
    <source>
        <dbReference type="ARBA" id="ARBA00034430"/>
    </source>
</evidence>
<evidence type="ECO:0000256" key="11">
    <source>
        <dbReference type="ARBA" id="ARBA00023303"/>
    </source>
</evidence>
<feature type="transmembrane region" description="Helical" evidence="13">
    <location>
        <begin position="120"/>
        <end position="144"/>
    </location>
</feature>
<name>A0AB37U8B2_9CYAN</name>
<keyword evidence="10 13" id="KW-0472">Membrane</keyword>
<evidence type="ECO:0000256" key="4">
    <source>
        <dbReference type="ARBA" id="ARBA00022538"/>
    </source>
</evidence>
<comment type="similarity">
    <text evidence="2">Belongs to the TMEM175 family.</text>
</comment>
<evidence type="ECO:0000313" key="15">
    <source>
        <dbReference type="Proteomes" id="UP000282574"/>
    </source>
</evidence>